<keyword evidence="3 11" id="KW-0540">Nuclease</keyword>
<dbReference type="InterPro" id="IPR006555">
    <property type="entry name" value="ATP-dep_Helicase_C"/>
</dbReference>
<evidence type="ECO:0000256" key="6">
    <source>
        <dbReference type="ARBA" id="ARBA00022801"/>
    </source>
</evidence>
<dbReference type="SMART" id="SM00488">
    <property type="entry name" value="DEXDc2"/>
    <property type="match status" value="1"/>
</dbReference>
<feature type="domain" description="Helicase ATP-binding" evidence="14">
    <location>
        <begin position="247"/>
        <end position="540"/>
    </location>
</feature>
<dbReference type="InterPro" id="IPR014001">
    <property type="entry name" value="Helicase_ATP-bd"/>
</dbReference>
<evidence type="ECO:0000259" key="13">
    <source>
        <dbReference type="PROSITE" id="PS51192"/>
    </source>
</evidence>
<dbReference type="GO" id="GO:0003887">
    <property type="term" value="F:DNA-directed DNA polymerase activity"/>
    <property type="evidence" value="ECO:0007669"/>
    <property type="project" value="InterPro"/>
</dbReference>
<dbReference type="OrthoDB" id="9803913at2"/>
<dbReference type="PANTHER" id="PTHR11472:SF34">
    <property type="entry name" value="REGULATOR OF TELOMERE ELONGATION HELICASE 1"/>
    <property type="match status" value="1"/>
</dbReference>
<dbReference type="Gene3D" id="3.30.420.10">
    <property type="entry name" value="Ribonuclease H-like superfamily/Ribonuclease H"/>
    <property type="match status" value="1"/>
</dbReference>
<keyword evidence="2" id="KW-0411">Iron-sulfur</keyword>
<dbReference type="RefSeq" id="WP_035192957.1">
    <property type="nucleotide sequence ID" value="NZ_JJRY01000001.1"/>
</dbReference>
<dbReference type="InterPro" id="IPR014013">
    <property type="entry name" value="Helic_SF1/SF2_ATP-bd_DinG/Rad3"/>
</dbReference>
<dbReference type="InterPro" id="IPR011545">
    <property type="entry name" value="DEAD/DEAH_box_helicase_dom"/>
</dbReference>
<dbReference type="CDD" id="cd06127">
    <property type="entry name" value="DEDDh"/>
    <property type="match status" value="1"/>
</dbReference>
<dbReference type="GO" id="GO:0006260">
    <property type="term" value="P:DNA replication"/>
    <property type="evidence" value="ECO:0007669"/>
    <property type="project" value="InterPro"/>
</dbReference>
<evidence type="ECO:0000256" key="2">
    <source>
        <dbReference type="ARBA" id="ARBA00022485"/>
    </source>
</evidence>
<dbReference type="GO" id="GO:0003677">
    <property type="term" value="F:DNA binding"/>
    <property type="evidence" value="ECO:0007669"/>
    <property type="project" value="InterPro"/>
</dbReference>
<dbReference type="GO" id="GO:0006281">
    <property type="term" value="P:DNA repair"/>
    <property type="evidence" value="ECO:0007669"/>
    <property type="project" value="UniProtKB-KW"/>
</dbReference>
<dbReference type="PANTHER" id="PTHR11472">
    <property type="entry name" value="DNA REPAIR DEAD HELICASE RAD3/XP-D SUBFAMILY MEMBER"/>
    <property type="match status" value="1"/>
</dbReference>
<protein>
    <recommendedName>
        <fullName evidence="11 12">3'-5' exonuclease DinG</fullName>
        <ecNumber evidence="11 12">3.1.-.-</ecNumber>
    </recommendedName>
</protein>
<keyword evidence="6 11" id="KW-0378">Hydrolase</keyword>
<dbReference type="InterPro" id="IPR027417">
    <property type="entry name" value="P-loop_NTPase"/>
</dbReference>
<dbReference type="InterPro" id="IPR013520">
    <property type="entry name" value="Ribonucl_H"/>
</dbReference>
<evidence type="ECO:0000256" key="9">
    <source>
        <dbReference type="ARBA" id="ARBA00023204"/>
    </source>
</evidence>
<feature type="domain" description="Helicase ATP-binding" evidence="13">
    <location>
        <begin position="269"/>
        <end position="494"/>
    </location>
</feature>
<evidence type="ECO:0000313" key="16">
    <source>
        <dbReference type="Proteomes" id="UP000027936"/>
    </source>
</evidence>
<keyword evidence="2" id="KW-0004">4Fe-4S</keyword>
<comment type="cofactor">
    <cofactor evidence="1">
        <name>[4Fe-4S] cluster</name>
        <dbReference type="ChEBI" id="CHEBI:49883"/>
    </cofactor>
</comment>
<evidence type="ECO:0000256" key="12">
    <source>
        <dbReference type="RuleBase" id="RU364106"/>
    </source>
</evidence>
<dbReference type="SUPFAM" id="SSF53098">
    <property type="entry name" value="Ribonuclease H-like"/>
    <property type="match status" value="1"/>
</dbReference>
<dbReference type="AlphaFoldDB" id="A0A072NSS4"/>
<evidence type="ECO:0000256" key="11">
    <source>
        <dbReference type="HAMAP-Rule" id="MF_02206"/>
    </source>
</evidence>
<evidence type="ECO:0000313" key="15">
    <source>
        <dbReference type="EMBL" id="KEF40511.1"/>
    </source>
</evidence>
<proteinExistence type="inferred from homology"/>
<dbReference type="Pfam" id="PF13307">
    <property type="entry name" value="Helicase_C_2"/>
    <property type="match status" value="1"/>
</dbReference>
<dbReference type="EC" id="3.1.-.-" evidence="11 12"/>
<evidence type="ECO:0000256" key="7">
    <source>
        <dbReference type="ARBA" id="ARBA00022839"/>
    </source>
</evidence>
<dbReference type="NCBIfam" id="TIGR00573">
    <property type="entry name" value="dnaq"/>
    <property type="match status" value="1"/>
</dbReference>
<comment type="catalytic activity">
    <reaction evidence="10">
        <text>ATP + H2O = ADP + phosphate + H(+)</text>
        <dbReference type="Rhea" id="RHEA:13065"/>
        <dbReference type="ChEBI" id="CHEBI:15377"/>
        <dbReference type="ChEBI" id="CHEBI:15378"/>
        <dbReference type="ChEBI" id="CHEBI:30616"/>
        <dbReference type="ChEBI" id="CHEBI:43474"/>
        <dbReference type="ChEBI" id="CHEBI:456216"/>
        <dbReference type="EC" id="5.6.2.3"/>
    </reaction>
</comment>
<dbReference type="SMART" id="SM00491">
    <property type="entry name" value="HELICc2"/>
    <property type="match status" value="1"/>
</dbReference>
<keyword evidence="9" id="KW-0234">DNA repair</keyword>
<name>A0A072NSS4_SCHAZ</name>
<evidence type="ECO:0000256" key="1">
    <source>
        <dbReference type="ARBA" id="ARBA00001966"/>
    </source>
</evidence>
<dbReference type="InterPro" id="IPR006054">
    <property type="entry name" value="DnaQ"/>
</dbReference>
<dbReference type="SMART" id="SM00479">
    <property type="entry name" value="EXOIII"/>
    <property type="match status" value="1"/>
</dbReference>
<evidence type="ECO:0000256" key="5">
    <source>
        <dbReference type="ARBA" id="ARBA00022763"/>
    </source>
</evidence>
<dbReference type="GO" id="GO:0051539">
    <property type="term" value="F:4 iron, 4 sulfur cluster binding"/>
    <property type="evidence" value="ECO:0007669"/>
    <property type="project" value="UniProtKB-KW"/>
</dbReference>
<feature type="binding site" evidence="11">
    <location>
        <begin position="282"/>
        <end position="289"/>
    </location>
    <ligand>
        <name>ATP</name>
        <dbReference type="ChEBI" id="CHEBI:30616"/>
    </ligand>
</feature>
<reference evidence="15 16" key="1">
    <citation type="submission" date="2014-04" db="EMBL/GenBank/DDBJ databases">
        <title>Draft genome sequence of Bacillus azotoformans MEV2011, a (co-) denitrifying strain unable to grow in the presence of oxygen.</title>
        <authorList>
            <person name="Nielsen M."/>
            <person name="Schreiber L."/>
            <person name="Finster K."/>
            <person name="Schramm A."/>
        </authorList>
    </citation>
    <scope>NUCLEOTIDE SEQUENCE [LARGE SCALE GENOMIC DNA]</scope>
    <source>
        <strain evidence="15 16">MEV2011</strain>
    </source>
</reference>
<dbReference type="InterPro" id="IPR006554">
    <property type="entry name" value="Helicase-like_DEXD_c2"/>
</dbReference>
<keyword evidence="2" id="KW-0408">Iron</keyword>
<dbReference type="SMART" id="SM00487">
    <property type="entry name" value="DEXDc"/>
    <property type="match status" value="1"/>
</dbReference>
<dbReference type="Pfam" id="PF00929">
    <property type="entry name" value="RNase_T"/>
    <property type="match status" value="1"/>
</dbReference>
<keyword evidence="4 11" id="KW-0547">Nucleotide-binding</keyword>
<dbReference type="SUPFAM" id="SSF52540">
    <property type="entry name" value="P-loop containing nucleoside triphosphate hydrolases"/>
    <property type="match status" value="2"/>
</dbReference>
<dbReference type="InterPro" id="IPR006310">
    <property type="entry name" value="DinG"/>
</dbReference>
<comment type="caution">
    <text evidence="15">The sequence shown here is derived from an EMBL/GenBank/DDBJ whole genome shotgun (WGS) entry which is preliminary data.</text>
</comment>
<comment type="function">
    <text evidence="11 12">3'-5' exonuclease.</text>
</comment>
<evidence type="ECO:0000256" key="8">
    <source>
        <dbReference type="ARBA" id="ARBA00022840"/>
    </source>
</evidence>
<dbReference type="NCBIfam" id="TIGR01407">
    <property type="entry name" value="dinG_rel"/>
    <property type="match status" value="1"/>
</dbReference>
<keyword evidence="7 11" id="KW-0269">Exonuclease</keyword>
<accession>A0A072NSS4</accession>
<dbReference type="PATRIC" id="fig|1348973.3.peg.522"/>
<evidence type="ECO:0000256" key="3">
    <source>
        <dbReference type="ARBA" id="ARBA00022722"/>
    </source>
</evidence>
<dbReference type="Proteomes" id="UP000027936">
    <property type="component" value="Unassembled WGS sequence"/>
</dbReference>
<dbReference type="GO" id="GO:0005524">
    <property type="term" value="F:ATP binding"/>
    <property type="evidence" value="ECO:0007669"/>
    <property type="project" value="UniProtKB-UniRule"/>
</dbReference>
<evidence type="ECO:0000256" key="4">
    <source>
        <dbReference type="ARBA" id="ARBA00022741"/>
    </source>
</evidence>
<dbReference type="PROSITE" id="PS51192">
    <property type="entry name" value="HELICASE_ATP_BIND_1"/>
    <property type="match status" value="1"/>
</dbReference>
<dbReference type="Gene3D" id="3.40.50.300">
    <property type="entry name" value="P-loop containing nucleotide triphosphate hydrolases"/>
    <property type="match status" value="2"/>
</dbReference>
<keyword evidence="15" id="KW-0347">Helicase</keyword>
<comment type="similarity">
    <text evidence="11 12">Belongs to the helicase family. DinG subfamily. Type 2 sub-subfamily.</text>
</comment>
<dbReference type="HAMAP" id="MF_02206">
    <property type="entry name" value="DinG_exonucl"/>
    <property type="match status" value="1"/>
</dbReference>
<dbReference type="PROSITE" id="PS51193">
    <property type="entry name" value="HELICASE_ATP_BIND_2"/>
    <property type="match status" value="1"/>
</dbReference>
<dbReference type="GO" id="GO:0008408">
    <property type="term" value="F:3'-5' exonuclease activity"/>
    <property type="evidence" value="ECO:0007669"/>
    <property type="project" value="UniProtKB-UniRule"/>
</dbReference>
<dbReference type="NCBIfam" id="NF005981">
    <property type="entry name" value="PRK08074.1"/>
    <property type="match status" value="1"/>
</dbReference>
<keyword evidence="2" id="KW-0479">Metal-binding</keyword>
<dbReference type="InterPro" id="IPR012337">
    <property type="entry name" value="RNaseH-like_sf"/>
</dbReference>
<feature type="short sequence motif" description="DEAH box" evidence="11">
    <location>
        <begin position="462"/>
        <end position="465"/>
    </location>
</feature>
<gene>
    <name evidence="11 12" type="primary">dinG</name>
    <name evidence="15" type="ORF">M670_00537</name>
</gene>
<dbReference type="InterPro" id="IPR045028">
    <property type="entry name" value="DinG/Rad3-like"/>
</dbReference>
<dbReference type="GO" id="GO:0016887">
    <property type="term" value="F:ATP hydrolysis activity"/>
    <property type="evidence" value="ECO:0007669"/>
    <property type="project" value="RHEA"/>
</dbReference>
<keyword evidence="8 11" id="KW-0067">ATP-binding</keyword>
<evidence type="ECO:0000256" key="10">
    <source>
        <dbReference type="ARBA" id="ARBA00048954"/>
    </source>
</evidence>
<organism evidence="15 16">
    <name type="scientific">Schinkia azotoformans MEV2011</name>
    <dbReference type="NCBI Taxonomy" id="1348973"/>
    <lineage>
        <taxon>Bacteria</taxon>
        <taxon>Bacillati</taxon>
        <taxon>Bacillota</taxon>
        <taxon>Bacilli</taxon>
        <taxon>Bacillales</taxon>
        <taxon>Bacillaceae</taxon>
        <taxon>Calidifontibacillus/Schinkia group</taxon>
        <taxon>Schinkia</taxon>
    </lineage>
</organism>
<sequence length="926" mass="105199">MKNRFFVIDVETTGNKIGTDKIIQIGAILIENGEIIEQFASFVNPNMKLSSFIKQFTGIEDEMLSKAPTFDLIAPMLSEMLEDSYFVAHNVPFDIAFLKAEFRKCGAKWRNCPTLDTVELSRLLFPTLNSYKLNQLATELSIEHDQPHRADSDAEATAQLLVNLLIKLKSLPLVTLKKMQSYAASFQSSLKNLLKDIINEKKQLLLTDTEDYDIHRNIALKVQRRQSQIENERLNFDDFETKSIIALLKKVDPKFEVRDGQIEMIETIEEAFKARVHGLLEAGTGTGKTIGYLLPSILHAKKTGKRIVISTYTTHLQEQIMEQEIKILKKALPFSFEATILKGRHHYLCLRKFEEYLETDSDDTYDTIFTKSQILVWLTETSNGDVDEINLSSGGRLFWNKVKSDSSCCSSKECPWFSRCYYRQKRNEAEVSDLIITNHALLLSDMKSDFSLIPAYSELVIDEAHHLDDVASDHLGIKLDYTSIQTLLNQIGLSDGIELLHKIKLATKSMNIGLSSEIDKVEEQYIETKNMIDELFRTIRTYTLAQKQQSKNEIGRITYRFDSSSEEGPLWKSVKSYTFLAIEMLEDIKFNILSIGEKLEAPFGLITDIKSLGKALGDISNGLSKLLFEHESNNVTWVEIEPKGAQNSAFLYCQPIDISELLADRLFAKKESVILTSATLAINDSFQYIKSSLGLLDFEVITKKIASPFSYKDQVQLMLPTDVPEIKDVEQTEFTCEIASKIIEIARVTRGRMLVLFTSYDMLEKTFYNVKAAAGLDGFVLIGQGISSGSRDRLTKSFKQHEQAILFGTSSFWEGIDIPGEDLSCIVIVRLPFSSPDNAIMARKSELMKQEGKNAFMDLFLPQAILRFKQGFGRLIRAKNDRGVVFVLDRRLSTKSYGKKFIYALPPIEIYEEKTDVLLKKLSDWL</sequence>
<dbReference type="FunFam" id="3.30.420.10:FF:000045">
    <property type="entry name" value="3'-5' exonuclease DinG"/>
    <property type="match status" value="1"/>
</dbReference>
<dbReference type="EMBL" id="JJRY01000001">
    <property type="protein sequence ID" value="KEF40511.1"/>
    <property type="molecule type" value="Genomic_DNA"/>
</dbReference>
<dbReference type="Pfam" id="PF00270">
    <property type="entry name" value="DEAD"/>
    <property type="match status" value="1"/>
</dbReference>
<dbReference type="InterPro" id="IPR036397">
    <property type="entry name" value="RNaseH_sf"/>
</dbReference>
<dbReference type="GO" id="GO:0043139">
    <property type="term" value="F:5'-3' DNA helicase activity"/>
    <property type="evidence" value="ECO:0007669"/>
    <property type="project" value="UniProtKB-EC"/>
</dbReference>
<keyword evidence="5" id="KW-0227">DNA damage</keyword>
<evidence type="ECO:0000259" key="14">
    <source>
        <dbReference type="PROSITE" id="PS51193"/>
    </source>
</evidence>